<gene>
    <name evidence="2" type="ORF">J2R99_002754</name>
</gene>
<evidence type="ECO:0000313" key="3">
    <source>
        <dbReference type="Proteomes" id="UP001230253"/>
    </source>
</evidence>
<proteinExistence type="inferred from homology"/>
<comment type="caution">
    <text evidence="2">The sequence shown here is derived from an EMBL/GenBank/DDBJ whole genome shotgun (WGS) entry which is preliminary data.</text>
</comment>
<sequence>MNEEAQRKHAPGGSQESGQLMLLYIPCPDMGTAKELAAAAVSERLAACANILPTMVSVYRWQGAIEDEEETVLILKTPPEREAELRRLIEARHPYDVPAILTLAAVRVNTPYLEWAQAETA</sequence>
<evidence type="ECO:0000313" key="2">
    <source>
        <dbReference type="EMBL" id="MDQ0326885.1"/>
    </source>
</evidence>
<dbReference type="PANTHER" id="PTHR23419:SF8">
    <property type="entry name" value="FI09726P"/>
    <property type="match status" value="1"/>
</dbReference>
<dbReference type="InterPro" id="IPR011322">
    <property type="entry name" value="N-reg_PII-like_a/b"/>
</dbReference>
<dbReference type="Proteomes" id="UP001230253">
    <property type="component" value="Unassembled WGS sequence"/>
</dbReference>
<dbReference type="EMBL" id="JAUSUK010000002">
    <property type="protein sequence ID" value="MDQ0326885.1"/>
    <property type="molecule type" value="Genomic_DNA"/>
</dbReference>
<evidence type="ECO:0000256" key="1">
    <source>
        <dbReference type="ARBA" id="ARBA00010169"/>
    </source>
</evidence>
<reference evidence="2 3" key="1">
    <citation type="submission" date="2023-07" db="EMBL/GenBank/DDBJ databases">
        <title>Genomic Encyclopedia of Type Strains, Phase IV (KMG-IV): sequencing the most valuable type-strain genomes for metagenomic binning, comparative biology and taxonomic classification.</title>
        <authorList>
            <person name="Goeker M."/>
        </authorList>
    </citation>
    <scope>NUCLEOTIDE SEQUENCE [LARGE SCALE GENOMIC DNA]</scope>
    <source>
        <strain evidence="2 3">DSM 11549</strain>
    </source>
</reference>
<dbReference type="SUPFAM" id="SSF54913">
    <property type="entry name" value="GlnB-like"/>
    <property type="match status" value="1"/>
</dbReference>
<name>A0ABU0CB95_9BRAD</name>
<keyword evidence="3" id="KW-1185">Reference proteome</keyword>
<accession>A0ABU0CB95</accession>
<organism evidence="2 3">
    <name type="scientific">Rhodopseudomonas julia</name>
    <dbReference type="NCBI Taxonomy" id="200617"/>
    <lineage>
        <taxon>Bacteria</taxon>
        <taxon>Pseudomonadati</taxon>
        <taxon>Pseudomonadota</taxon>
        <taxon>Alphaproteobacteria</taxon>
        <taxon>Hyphomicrobiales</taxon>
        <taxon>Nitrobacteraceae</taxon>
        <taxon>Rhodopseudomonas</taxon>
    </lineage>
</organism>
<dbReference type="InterPro" id="IPR004323">
    <property type="entry name" value="Ion_tolerance_CutA"/>
</dbReference>
<dbReference type="RefSeq" id="WP_307155005.1">
    <property type="nucleotide sequence ID" value="NZ_JAUSUK010000002.1"/>
</dbReference>
<dbReference type="Gene3D" id="3.30.70.120">
    <property type="match status" value="1"/>
</dbReference>
<dbReference type="Pfam" id="PF03091">
    <property type="entry name" value="CutA1"/>
    <property type="match status" value="1"/>
</dbReference>
<dbReference type="PANTHER" id="PTHR23419">
    <property type="entry name" value="DIVALENT CATION TOLERANCE CUTA-RELATED"/>
    <property type="match status" value="1"/>
</dbReference>
<protein>
    <submittedName>
        <fullName evidence="2">Periplasmic divalent cation tolerance protein</fullName>
    </submittedName>
</protein>
<dbReference type="InterPro" id="IPR015867">
    <property type="entry name" value="N-reg_PII/ATP_PRibTrfase_C"/>
</dbReference>
<comment type="similarity">
    <text evidence="1">Belongs to the CutA family.</text>
</comment>